<dbReference type="InterPro" id="IPR012338">
    <property type="entry name" value="Beta-lactam/transpept-like"/>
</dbReference>
<evidence type="ECO:0000313" key="10">
    <source>
        <dbReference type="EMBL" id="MBR7795335.1"/>
    </source>
</evidence>
<dbReference type="InterPro" id="IPR036138">
    <property type="entry name" value="PBP_dimer_sf"/>
</dbReference>
<comment type="pathway">
    <text evidence="2">Cell wall biogenesis; peptidoglycan biosynthesis.</text>
</comment>
<dbReference type="Gene3D" id="3.30.70.2110">
    <property type="match status" value="1"/>
</dbReference>
<gene>
    <name evidence="10" type="ORF">KCX74_04665</name>
</gene>
<evidence type="ECO:0000256" key="1">
    <source>
        <dbReference type="ARBA" id="ARBA00004370"/>
    </source>
</evidence>
<dbReference type="CDD" id="cd06575">
    <property type="entry name" value="PASTA_Pbp2x-like_2"/>
    <property type="match status" value="1"/>
</dbReference>
<dbReference type="PANTHER" id="PTHR30627:SF26">
    <property type="entry name" value="PENICILLIN-BINDING PROTEIN 2B"/>
    <property type="match status" value="1"/>
</dbReference>
<evidence type="ECO:0000256" key="3">
    <source>
        <dbReference type="ARBA" id="ARBA00007171"/>
    </source>
</evidence>
<dbReference type="Gene3D" id="2.20.70.70">
    <property type="match status" value="1"/>
</dbReference>
<dbReference type="AlphaFoldDB" id="A0A941DRJ0"/>
<keyword evidence="8" id="KW-1133">Transmembrane helix</keyword>
<sequence length="738" mass="82402">MRKNKATHFMAGIFIILFVGAFLTLSGRFLYIQATKEINGVSLEEWADKQRTSSYTLPAERGKIYDSNGMTLAYDRPTYRLYAIVDESYSEDLEEPKHVKDPEKTAELLAPLLDMKESEVLEQLNAGIEKNKFQVEFGNNGKELSQQKKDEIAALDLPGINFKEEAIRYYPNGMFASQIIGFARETEVDKKDKTGTKQEIKGVAGIEHEMNDLLSGKDGRISYQRDQYNKKLLHPEEVVTEPEDGDDVYLTIEQKIQTLLEDTLTQADEKYEPERISAVVMNPKTGEIVAMSNRPSYNPNDPKVENWFNDVVSTPFEPGSTVKMFTWAAAIEENVYNGSEPYMSGSYQPNEQIKPVRDHNGGNGWGKISFDKGFQRSSNVAASKLVWEKIGTDKYLEYLKAFQFDKKTEIDLPNEVAGEILYNWPREKLSTSFGQGSTLTPIQQMKAATAIANDGKMLQPYVIKKIVDANSGEIIEEKSPNVVGKPISKATAEQVLELLKSVVNGEDGTGKKYKLDDYTVGGKTGTAQIPNPEGGYLSGKENHVFSFLGMAPIDDPELMMYVSVKQPKLEPTESGSTPVSFIFKNVMENGLHYLNINPDKEKTNKVKQVSIPTLVGKDASKMEKELKKHGLKVTVAGQGEIVASNVREGEKVLPNDHVLLITEKPKMPNIVGWSLRDALQLANLLELKTETFGNGYVVTQNIKEGTPVKPKDYLGIELVPPNQEKQENTSSDQEDTGE</sequence>
<keyword evidence="11" id="KW-1185">Reference proteome</keyword>
<proteinExistence type="inferred from homology"/>
<dbReference type="Gene3D" id="3.40.710.10">
    <property type="entry name" value="DD-peptidase/beta-lactamase superfamily"/>
    <property type="match status" value="1"/>
</dbReference>
<feature type="region of interest" description="Disordered" evidence="7">
    <location>
        <begin position="712"/>
        <end position="738"/>
    </location>
</feature>
<dbReference type="Proteomes" id="UP000675284">
    <property type="component" value="Unassembled WGS sequence"/>
</dbReference>
<dbReference type="EMBL" id="JAGSOT010000009">
    <property type="protein sequence ID" value="MBR7795335.1"/>
    <property type="molecule type" value="Genomic_DNA"/>
</dbReference>
<dbReference type="Pfam" id="PF03793">
    <property type="entry name" value="PASTA"/>
    <property type="match status" value="2"/>
</dbReference>
<dbReference type="SUPFAM" id="SSF54184">
    <property type="entry name" value="Penicillin-binding protein 2x (pbp-2x), c-terminal domain"/>
    <property type="match status" value="2"/>
</dbReference>
<accession>A0A941DRJ0</accession>
<dbReference type="PROSITE" id="PS51178">
    <property type="entry name" value="PASTA"/>
    <property type="match status" value="2"/>
</dbReference>
<feature type="transmembrane region" description="Helical" evidence="8">
    <location>
        <begin position="12"/>
        <end position="31"/>
    </location>
</feature>
<reference evidence="10" key="1">
    <citation type="submission" date="2021-04" db="EMBL/GenBank/DDBJ databases">
        <title>Isolation and polyphasic classification of algal microorganism.</title>
        <authorList>
            <person name="Wang S."/>
        </authorList>
    </citation>
    <scope>NUCLEOTIDE SEQUENCE</scope>
    <source>
        <strain evidence="10">720a</strain>
    </source>
</reference>
<dbReference type="GO" id="GO:0071555">
    <property type="term" value="P:cell wall organization"/>
    <property type="evidence" value="ECO:0007669"/>
    <property type="project" value="TreeGrafter"/>
</dbReference>
<comment type="catalytic activity">
    <reaction evidence="6">
        <text>Preferential cleavage: (Ac)2-L-Lys-D-Ala-|-D-Ala. Also transpeptidation of peptidyl-alanyl moieties that are N-acyl substituents of D-alanine.</text>
        <dbReference type="EC" id="3.4.16.4"/>
    </reaction>
</comment>
<evidence type="ECO:0000256" key="2">
    <source>
        <dbReference type="ARBA" id="ARBA00004752"/>
    </source>
</evidence>
<comment type="similarity">
    <text evidence="3">Belongs to the transpeptidase family.</text>
</comment>
<dbReference type="SUPFAM" id="SSF56519">
    <property type="entry name" value="Penicillin binding protein dimerisation domain"/>
    <property type="match status" value="1"/>
</dbReference>
<dbReference type="Gene3D" id="3.90.1310.10">
    <property type="entry name" value="Penicillin-binding protein 2a (Domain 2)"/>
    <property type="match status" value="1"/>
</dbReference>
<dbReference type="SMART" id="SM00740">
    <property type="entry name" value="PASTA"/>
    <property type="match status" value="2"/>
</dbReference>
<dbReference type="InterPro" id="IPR001460">
    <property type="entry name" value="PCN-bd_Tpept"/>
</dbReference>
<dbReference type="EC" id="3.4.16.4" evidence="4"/>
<keyword evidence="5 8" id="KW-0472">Membrane</keyword>
<dbReference type="Pfam" id="PF03717">
    <property type="entry name" value="PBP_dimer"/>
    <property type="match status" value="1"/>
</dbReference>
<dbReference type="PANTHER" id="PTHR30627">
    <property type="entry name" value="PEPTIDOGLYCAN D,D-TRANSPEPTIDASE"/>
    <property type="match status" value="1"/>
</dbReference>
<evidence type="ECO:0000256" key="8">
    <source>
        <dbReference type="SAM" id="Phobius"/>
    </source>
</evidence>
<evidence type="ECO:0000313" key="11">
    <source>
        <dbReference type="Proteomes" id="UP000675284"/>
    </source>
</evidence>
<dbReference type="GO" id="GO:0009002">
    <property type="term" value="F:serine-type D-Ala-D-Ala carboxypeptidase activity"/>
    <property type="evidence" value="ECO:0007669"/>
    <property type="project" value="UniProtKB-EC"/>
</dbReference>
<name>A0A941DRJ0_9BACI</name>
<evidence type="ECO:0000259" key="9">
    <source>
        <dbReference type="PROSITE" id="PS51178"/>
    </source>
</evidence>
<evidence type="ECO:0000256" key="7">
    <source>
        <dbReference type="SAM" id="MobiDB-lite"/>
    </source>
</evidence>
<comment type="subcellular location">
    <subcellularLocation>
        <location evidence="1">Membrane</location>
    </subcellularLocation>
</comment>
<dbReference type="InterPro" id="IPR005543">
    <property type="entry name" value="PASTA_dom"/>
</dbReference>
<dbReference type="InterPro" id="IPR050515">
    <property type="entry name" value="Beta-lactam/transpept"/>
</dbReference>
<organism evidence="10 11">
    <name type="scientific">Virgibacillus salarius</name>
    <dbReference type="NCBI Taxonomy" id="447199"/>
    <lineage>
        <taxon>Bacteria</taxon>
        <taxon>Bacillati</taxon>
        <taxon>Bacillota</taxon>
        <taxon>Bacilli</taxon>
        <taxon>Bacillales</taxon>
        <taxon>Bacillaceae</taxon>
        <taxon>Virgibacillus</taxon>
    </lineage>
</organism>
<comment type="caution">
    <text evidence="10">The sequence shown here is derived from an EMBL/GenBank/DDBJ whole genome shotgun (WGS) entry which is preliminary data.</text>
</comment>
<keyword evidence="8" id="KW-0812">Transmembrane</keyword>
<feature type="domain" description="PASTA" evidence="9">
    <location>
        <begin position="665"/>
        <end position="720"/>
    </location>
</feature>
<dbReference type="RefSeq" id="WP_121605048.1">
    <property type="nucleotide sequence ID" value="NZ_CP115959.1"/>
</dbReference>
<dbReference type="Pfam" id="PF00905">
    <property type="entry name" value="Transpeptidase"/>
    <property type="match status" value="1"/>
</dbReference>
<feature type="domain" description="PASTA" evidence="9">
    <location>
        <begin position="605"/>
        <end position="664"/>
    </location>
</feature>
<evidence type="ECO:0000256" key="6">
    <source>
        <dbReference type="ARBA" id="ARBA00034000"/>
    </source>
</evidence>
<dbReference type="GO" id="GO:0008658">
    <property type="term" value="F:penicillin binding"/>
    <property type="evidence" value="ECO:0007669"/>
    <property type="project" value="InterPro"/>
</dbReference>
<protein>
    <recommendedName>
        <fullName evidence="4">serine-type D-Ala-D-Ala carboxypeptidase</fullName>
        <ecNumber evidence="4">3.4.16.4</ecNumber>
    </recommendedName>
</protein>
<dbReference type="SUPFAM" id="SSF56601">
    <property type="entry name" value="beta-lactamase/transpeptidase-like"/>
    <property type="match status" value="1"/>
</dbReference>
<dbReference type="GO" id="GO:0005886">
    <property type="term" value="C:plasma membrane"/>
    <property type="evidence" value="ECO:0007669"/>
    <property type="project" value="TreeGrafter"/>
</dbReference>
<evidence type="ECO:0000256" key="5">
    <source>
        <dbReference type="ARBA" id="ARBA00023136"/>
    </source>
</evidence>
<evidence type="ECO:0000256" key="4">
    <source>
        <dbReference type="ARBA" id="ARBA00012448"/>
    </source>
</evidence>
<dbReference type="InterPro" id="IPR005311">
    <property type="entry name" value="PBP_dimer"/>
</dbReference>